<evidence type="ECO:0000313" key="1">
    <source>
        <dbReference type="EMBL" id="XDO01903.1"/>
    </source>
</evidence>
<protein>
    <submittedName>
        <fullName evidence="1">Uncharacterized protein</fullName>
    </submittedName>
</protein>
<dbReference type="EMBL" id="PP542043">
    <property type="protein sequence ID" value="XDO01903.1"/>
    <property type="molecule type" value="Genomic_DNA"/>
</dbReference>
<reference evidence="1" key="1">
    <citation type="submission" date="2024-03" db="EMBL/GenBank/DDBJ databases">
        <title>Eukaryotic viruses encode the ribosomal protein eL40.</title>
        <authorList>
            <person name="Thomy J."/>
            <person name="Schvarcz C.R."/>
            <person name="McBeain K.A."/>
            <person name="Edwards K.F."/>
            <person name="Steward G.F."/>
        </authorList>
    </citation>
    <scope>NUCLEOTIDE SEQUENCE</scope>
    <source>
        <strain evidence="1">FloV-SA2</strain>
    </source>
</reference>
<accession>A0AB39JCU8</accession>
<proteinExistence type="predicted"/>
<gene>
    <name evidence="1" type="ORF">FloV-SA2_00080</name>
</gene>
<sequence>MSLSLSCKSHSEGDVVLKRPNINTNKIHSFIGDSINYYDNNKCPTTPRMRRTSRNFKTEREYILHDRLLNFYKLRGQEIAEVHNIVVNQKKRYNMIKKMMISNFGYNFGELFTNKIFQEYLKSKKNRPNYYCKNTDLPLLPPKLSCSYIVNDLQNKYYYKYRDPRVSEYSAMELVPYLQGGYDILSNGGQKYILISSCKFEIPDPENENE</sequence>
<organism evidence="1">
    <name type="scientific">Florenciella sp. virus SA2</name>
    <dbReference type="NCBI Taxonomy" id="3240092"/>
    <lineage>
        <taxon>Viruses</taxon>
    </lineage>
</organism>
<name>A0AB39JCU8_9VIRU</name>